<evidence type="ECO:0000259" key="2">
    <source>
        <dbReference type="Pfam" id="PF05003"/>
    </source>
</evidence>
<evidence type="ECO:0000259" key="3">
    <source>
        <dbReference type="Pfam" id="PF11961"/>
    </source>
</evidence>
<feature type="compositionally biased region" description="Polar residues" evidence="1">
    <location>
        <begin position="649"/>
        <end position="663"/>
    </location>
</feature>
<evidence type="ECO:0008006" key="6">
    <source>
        <dbReference type="Google" id="ProtNLM"/>
    </source>
</evidence>
<accession>A0A835JJN7</accession>
<dbReference type="Proteomes" id="UP000657918">
    <property type="component" value="Unassembled WGS sequence"/>
</dbReference>
<comment type="caution">
    <text evidence="4">The sequence shown here is derived from an EMBL/GenBank/DDBJ whole genome shotgun (WGS) entry which is preliminary data.</text>
</comment>
<name>A0A835JJN7_9ROSI</name>
<dbReference type="PANTHER" id="PTHR31730">
    <property type="entry name" value="OS01G0873900 PROTEIN"/>
    <property type="match status" value="1"/>
</dbReference>
<dbReference type="EMBL" id="JADGMS010000013">
    <property type="protein sequence ID" value="KAF9670661.1"/>
    <property type="molecule type" value="Genomic_DNA"/>
</dbReference>
<protein>
    <recommendedName>
        <fullName evidence="6">DUF668 domain-containing protein</fullName>
    </recommendedName>
</protein>
<dbReference type="GO" id="GO:0045927">
    <property type="term" value="P:positive regulation of growth"/>
    <property type="evidence" value="ECO:0007669"/>
    <property type="project" value="InterPro"/>
</dbReference>
<dbReference type="InterPro" id="IPR045021">
    <property type="entry name" value="PSI1/2/3"/>
</dbReference>
<dbReference type="OrthoDB" id="2020544at2759"/>
<keyword evidence="5" id="KW-1185">Reference proteome</keyword>
<evidence type="ECO:0000313" key="5">
    <source>
        <dbReference type="Proteomes" id="UP000657918"/>
    </source>
</evidence>
<dbReference type="PANTHER" id="PTHR31730:SF32">
    <property type="entry name" value="PROTEIN PSK SIMULATOR 1"/>
    <property type="match status" value="1"/>
</dbReference>
<feature type="region of interest" description="Disordered" evidence="1">
    <location>
        <begin position="635"/>
        <end position="663"/>
    </location>
</feature>
<feature type="domain" description="DUF668" evidence="2">
    <location>
        <begin position="486"/>
        <end position="570"/>
    </location>
</feature>
<dbReference type="Pfam" id="PF11961">
    <property type="entry name" value="DUF3475"/>
    <property type="match status" value="1"/>
</dbReference>
<sequence>MGGLCSRSSTVDNVPSGGFPQLNGHFSHGSGLVYQTRELKKDNNTNPSTVVENVDNKQLREPFSFPEVTVVQYGVNPDDIDDGIPRLSRALSNKSRSTKSKQAAVAKVGILVRVEWIESVESSLEDPEIILEGVGFFEVDDLLEKEYPEYAIVSEVSSLLGRAGTAGLGKAYDVLDTLGSSMTNLNPSSGFTSGLTMKGDKISILAFEVANTIVKGANLMQSLSEENIRHLKEVVLPSEGVQNLISRDMDELLRLAAADKREELKVFSGEVVRFGNRCKDPQWHNLDRYLEKLGSELTPEMQLKDKAEAVMQQLMNLVQYTAELYHEMHALDRFEQDYRRKLQEDDKTNAVQRGDSLAILRAELKSQRKHVKSLKKKSLWSRILEEVCSSNALRWLVEPVLGAYWRQIWPFLRVSCINDSPQLIIVFMILSLGCSSALLMLDGEHAYSVMEKLVDIVYLLHLEIHEAFGSADGDRPVRSSSSHKKLGPAGLALHYANIITQIDTLVSRSSSVPPNTRDALYQGLPPNIKSALRSKLLSFQVKEELTVSQIKAEMEKTLQWLVPIATNTTKAHHGFGWVGEWANTGSEVNRKPAGQTDLLRIETLHHADKEKTETYILELVVWLHHLVSQVRAGNGLRSPVKSPIRSPNEKQIQLSTQKPSSPSLTLTIEDQEMLRDVSKRKKTPGISKSQEFETAKTRLSKHHRLSKSSSHSPMGETRKDPFPIRRPSSVPVINFDIDRNKALDVIDRVDTIRSL</sequence>
<organism evidence="4 5">
    <name type="scientific">Salix dunnii</name>
    <dbReference type="NCBI Taxonomy" id="1413687"/>
    <lineage>
        <taxon>Eukaryota</taxon>
        <taxon>Viridiplantae</taxon>
        <taxon>Streptophyta</taxon>
        <taxon>Embryophyta</taxon>
        <taxon>Tracheophyta</taxon>
        <taxon>Spermatophyta</taxon>
        <taxon>Magnoliopsida</taxon>
        <taxon>eudicotyledons</taxon>
        <taxon>Gunneridae</taxon>
        <taxon>Pentapetalae</taxon>
        <taxon>rosids</taxon>
        <taxon>fabids</taxon>
        <taxon>Malpighiales</taxon>
        <taxon>Salicaceae</taxon>
        <taxon>Saliceae</taxon>
        <taxon>Salix</taxon>
    </lineage>
</organism>
<dbReference type="Pfam" id="PF05003">
    <property type="entry name" value="DUF668"/>
    <property type="match status" value="1"/>
</dbReference>
<reference evidence="4 5" key="1">
    <citation type="submission" date="2020-10" db="EMBL/GenBank/DDBJ databases">
        <title>Plant Genome Project.</title>
        <authorList>
            <person name="Zhang R.-G."/>
        </authorList>
    </citation>
    <scope>NUCLEOTIDE SEQUENCE [LARGE SCALE GENOMIC DNA]</scope>
    <source>
        <strain evidence="4">FAFU-HL-1</strain>
        <tissue evidence="4">Leaf</tissue>
    </source>
</reference>
<evidence type="ECO:0000313" key="4">
    <source>
        <dbReference type="EMBL" id="KAF9670661.1"/>
    </source>
</evidence>
<evidence type="ECO:0000256" key="1">
    <source>
        <dbReference type="SAM" id="MobiDB-lite"/>
    </source>
</evidence>
<dbReference type="AlphaFoldDB" id="A0A835JJN7"/>
<proteinExistence type="predicted"/>
<gene>
    <name evidence="4" type="ORF">SADUNF_Sadunf13G0092000</name>
</gene>
<dbReference type="InterPro" id="IPR007700">
    <property type="entry name" value="DUF668"/>
</dbReference>
<feature type="domain" description="DUF3475" evidence="3">
    <location>
        <begin position="204"/>
        <end position="260"/>
    </location>
</feature>
<dbReference type="InterPro" id="IPR021864">
    <property type="entry name" value="DUF3475"/>
</dbReference>
<feature type="region of interest" description="Disordered" evidence="1">
    <location>
        <begin position="676"/>
        <end position="725"/>
    </location>
</feature>